<dbReference type="GO" id="GO:0003700">
    <property type="term" value="F:DNA-binding transcription factor activity"/>
    <property type="evidence" value="ECO:0007669"/>
    <property type="project" value="InterPro"/>
</dbReference>
<dbReference type="EMBL" id="MT157267">
    <property type="protein sequence ID" value="QNT08918.1"/>
    <property type="molecule type" value="mRNA"/>
</dbReference>
<reference evidence="6" key="1">
    <citation type="submission" date="2020-03" db="EMBL/GenBank/DDBJ databases">
        <title>Molecular cloning and expression analysis of small heat shock protein and heat shock factor from Cotesia chilonis.</title>
        <authorList>
            <person name="He F."/>
            <person name="Lu M."/>
            <person name="Du Y."/>
            <person name="Gao P."/>
        </authorList>
    </citation>
    <scope>NUCLEOTIDE SEQUENCE</scope>
</reference>
<dbReference type="AlphaFoldDB" id="A0A8E4PIA5"/>
<feature type="region of interest" description="Disordered" evidence="4">
    <location>
        <begin position="18"/>
        <end position="84"/>
    </location>
</feature>
<evidence type="ECO:0000256" key="2">
    <source>
        <dbReference type="ARBA" id="ARBA00023016"/>
    </source>
</evidence>
<keyword evidence="3" id="KW-0804">Transcription</keyword>
<dbReference type="InterPro" id="IPR010542">
    <property type="entry name" value="Vert_HSTF_C"/>
</dbReference>
<feature type="domain" description="Vertebrate heat shock transcription factor C-terminal" evidence="5">
    <location>
        <begin position="30"/>
        <end position="183"/>
    </location>
</feature>
<protein>
    <submittedName>
        <fullName evidence="6">Heat shock factor protein</fullName>
    </submittedName>
</protein>
<evidence type="ECO:0000256" key="1">
    <source>
        <dbReference type="ARBA" id="ARBA00023015"/>
    </source>
</evidence>
<evidence type="ECO:0000256" key="3">
    <source>
        <dbReference type="ARBA" id="ARBA00023163"/>
    </source>
</evidence>
<organism evidence="6">
    <name type="scientific">Cotesia chilonis</name>
    <dbReference type="NCBI Taxonomy" id="89804"/>
    <lineage>
        <taxon>Eukaryota</taxon>
        <taxon>Metazoa</taxon>
        <taxon>Ecdysozoa</taxon>
        <taxon>Arthropoda</taxon>
        <taxon>Hexapoda</taxon>
        <taxon>Insecta</taxon>
        <taxon>Pterygota</taxon>
        <taxon>Neoptera</taxon>
        <taxon>Endopterygota</taxon>
        <taxon>Hymenoptera</taxon>
        <taxon>Apocrita</taxon>
        <taxon>Ichneumonoidea</taxon>
        <taxon>Braconidae</taxon>
        <taxon>Microgastrinae</taxon>
        <taxon>Cotesia</taxon>
    </lineage>
</organism>
<accession>A0A8E4PIA5</accession>
<sequence length="230" mass="24882">MFIIPDILLTSDGSVVDINKSGEPQGDINKEDTRENSSTDKLKKNALEATQQQSTAISSNNGDPGSSSKSNNLSLSCVNPSNMSNTAYREEMDNHLEAMHNDLENLRELLRNEGYTIDANTLMELFGSNDPMSFGIPVNPELNPTHHDKDQDPVDANGATGGELMTYTPSNLLDFDDDMLLATNNLGAESADGQNTINEFYNTDSMDLEDSKALLLDSLVSGNGNSSANL</sequence>
<feature type="compositionally biased region" description="Low complexity" evidence="4">
    <location>
        <begin position="66"/>
        <end position="76"/>
    </location>
</feature>
<evidence type="ECO:0000259" key="5">
    <source>
        <dbReference type="Pfam" id="PF06546"/>
    </source>
</evidence>
<keyword evidence="1" id="KW-0805">Transcription regulation</keyword>
<dbReference type="Pfam" id="PF06546">
    <property type="entry name" value="Vert_HS_TF"/>
    <property type="match status" value="1"/>
</dbReference>
<evidence type="ECO:0000256" key="4">
    <source>
        <dbReference type="SAM" id="MobiDB-lite"/>
    </source>
</evidence>
<dbReference type="GO" id="GO:0003677">
    <property type="term" value="F:DNA binding"/>
    <property type="evidence" value="ECO:0007669"/>
    <property type="project" value="InterPro"/>
</dbReference>
<keyword evidence="2 6" id="KW-0346">Stress response</keyword>
<feature type="compositionally biased region" description="Basic and acidic residues" evidence="4">
    <location>
        <begin position="28"/>
        <end position="46"/>
    </location>
</feature>
<name>A0A8E4PIA5_9HYME</name>
<feature type="compositionally biased region" description="Polar residues" evidence="4">
    <location>
        <begin position="48"/>
        <end position="65"/>
    </location>
</feature>
<evidence type="ECO:0000313" key="6">
    <source>
        <dbReference type="EMBL" id="QNT08918.1"/>
    </source>
</evidence>
<proteinExistence type="evidence at transcript level"/>